<feature type="transmembrane region" description="Helical" evidence="8">
    <location>
        <begin position="109"/>
        <end position="131"/>
    </location>
</feature>
<evidence type="ECO:0000256" key="5">
    <source>
        <dbReference type="ARBA" id="ARBA00022847"/>
    </source>
</evidence>
<feature type="transmembrane region" description="Helical" evidence="8">
    <location>
        <begin position="171"/>
        <end position="189"/>
    </location>
</feature>
<gene>
    <name evidence="10" type="ORF">LHA_3217</name>
</gene>
<comment type="subcellular location">
    <subcellularLocation>
        <location evidence="1">Cell membrane</location>
        <topology evidence="1">Multi-pass membrane protein</topology>
    </subcellularLocation>
</comment>
<dbReference type="InterPro" id="IPR051084">
    <property type="entry name" value="H+-coupled_symporters"/>
</dbReference>
<evidence type="ECO:0000256" key="6">
    <source>
        <dbReference type="ARBA" id="ARBA00022989"/>
    </source>
</evidence>
<evidence type="ECO:0000256" key="8">
    <source>
        <dbReference type="SAM" id="Phobius"/>
    </source>
</evidence>
<proteinExistence type="predicted"/>
<dbReference type="OrthoDB" id="3690818at2"/>
<evidence type="ECO:0000256" key="1">
    <source>
        <dbReference type="ARBA" id="ARBA00004651"/>
    </source>
</evidence>
<accession>A0A0A8UZL3</accession>
<dbReference type="KEGG" id="lha:LHA_3217"/>
<name>A0A0A8UZL3_LEGHA</name>
<feature type="transmembrane region" description="Helical" evidence="8">
    <location>
        <begin position="369"/>
        <end position="390"/>
    </location>
</feature>
<dbReference type="SUPFAM" id="SSF103473">
    <property type="entry name" value="MFS general substrate transporter"/>
    <property type="match status" value="1"/>
</dbReference>
<dbReference type="AlphaFoldDB" id="A0A0A8UZL3"/>
<keyword evidence="4 8" id="KW-0812">Transmembrane</keyword>
<feature type="transmembrane region" description="Helical" evidence="8">
    <location>
        <begin position="254"/>
        <end position="273"/>
    </location>
</feature>
<evidence type="ECO:0000256" key="3">
    <source>
        <dbReference type="ARBA" id="ARBA00022475"/>
    </source>
</evidence>
<dbReference type="HOGENOM" id="CLU_001265_39_0_6"/>
<dbReference type="Gene3D" id="1.20.1250.20">
    <property type="entry name" value="MFS general substrate transporter like domains"/>
    <property type="match status" value="1"/>
</dbReference>
<dbReference type="PATRIC" id="fig|449.7.peg.1740"/>
<feature type="transmembrane region" description="Helical" evidence="8">
    <location>
        <begin position="344"/>
        <end position="363"/>
    </location>
</feature>
<evidence type="ECO:0000256" key="7">
    <source>
        <dbReference type="ARBA" id="ARBA00023136"/>
    </source>
</evidence>
<protein>
    <recommendedName>
        <fullName evidence="9">Major facilitator superfamily (MFS) profile domain-containing protein</fullName>
    </recommendedName>
</protein>
<keyword evidence="7 8" id="KW-0472">Membrane</keyword>
<feature type="transmembrane region" description="Helical" evidence="8">
    <location>
        <begin position="77"/>
        <end position="97"/>
    </location>
</feature>
<keyword evidence="6 8" id="KW-1133">Transmembrane helix</keyword>
<dbReference type="PANTHER" id="PTHR43528">
    <property type="entry name" value="ALPHA-KETOGLUTARATE PERMEASE"/>
    <property type="match status" value="1"/>
</dbReference>
<sequence>MKKRALFLVLALVFFEWLDFSLYLYLAGAVFAKEFFPASNYSLMLSFALFAAAYFARPIGGWLFGREADLNGRRHPMLLSAALMGVAMLGICLLPGYEQIGLWATWGLLLLRITQALALGGEINTSAMFLVEHSPGKPLIAGGLVAASAALGMFMGGALASLLQWFSLNHAWRVVFAVVGGLSLWVCCLRKQLTESPEFQKNQSKAIHPWQHHWRGLVNIAAMGIFVSVMVYICNVFWVSFAVDKQFMTKLQCAWMGSFAQLISALLALPIAYFSRPQHVYRLIQGSMVILMIVAPMLFHFTASHQTIAVLFSLSGYALSNSLLCAALYYFLYLQLPPKYRCRGVSTVWALAASVGAISLPLAEQAKLVGALWLPGLFVSTVALICLILLHFSAFSGKKRTNSLPTALPIID</sequence>
<dbReference type="Pfam" id="PF07690">
    <property type="entry name" value="MFS_1"/>
    <property type="match status" value="1"/>
</dbReference>
<keyword evidence="3" id="KW-1003">Cell membrane</keyword>
<dbReference type="STRING" id="449.LHA_3217"/>
<dbReference type="InterPro" id="IPR036259">
    <property type="entry name" value="MFS_trans_sf"/>
</dbReference>
<dbReference type="RefSeq" id="WP_045107261.1">
    <property type="nucleotide sequence ID" value="NZ_LN681225.1"/>
</dbReference>
<feature type="transmembrane region" description="Helical" evidence="8">
    <location>
        <begin position="217"/>
        <end position="242"/>
    </location>
</feature>
<dbReference type="GO" id="GO:0015293">
    <property type="term" value="F:symporter activity"/>
    <property type="evidence" value="ECO:0007669"/>
    <property type="project" value="UniProtKB-KW"/>
</dbReference>
<feature type="transmembrane region" description="Helical" evidence="8">
    <location>
        <begin position="143"/>
        <end position="165"/>
    </location>
</feature>
<feature type="transmembrane region" description="Helical" evidence="8">
    <location>
        <begin position="280"/>
        <end position="302"/>
    </location>
</feature>
<keyword evidence="11" id="KW-1185">Reference proteome</keyword>
<evidence type="ECO:0000256" key="2">
    <source>
        <dbReference type="ARBA" id="ARBA00022448"/>
    </source>
</evidence>
<evidence type="ECO:0000313" key="11">
    <source>
        <dbReference type="Proteomes" id="UP000032803"/>
    </source>
</evidence>
<dbReference type="Proteomes" id="UP000032803">
    <property type="component" value="Chromosome I"/>
</dbReference>
<evidence type="ECO:0000313" key="10">
    <source>
        <dbReference type="EMBL" id="CEK12199.1"/>
    </source>
</evidence>
<dbReference type="GO" id="GO:0005886">
    <property type="term" value="C:plasma membrane"/>
    <property type="evidence" value="ECO:0007669"/>
    <property type="project" value="UniProtKB-SubCell"/>
</dbReference>
<keyword evidence="2" id="KW-0813">Transport</keyword>
<evidence type="ECO:0000256" key="4">
    <source>
        <dbReference type="ARBA" id="ARBA00022692"/>
    </source>
</evidence>
<feature type="domain" description="Major facilitator superfamily (MFS) profile" evidence="9">
    <location>
        <begin position="5"/>
        <end position="398"/>
    </location>
</feature>
<evidence type="ECO:0000259" key="9">
    <source>
        <dbReference type="PROSITE" id="PS50850"/>
    </source>
</evidence>
<dbReference type="InterPro" id="IPR011701">
    <property type="entry name" value="MFS"/>
</dbReference>
<dbReference type="EMBL" id="LN681225">
    <property type="protein sequence ID" value="CEK12199.1"/>
    <property type="molecule type" value="Genomic_DNA"/>
</dbReference>
<dbReference type="PROSITE" id="PS50850">
    <property type="entry name" value="MFS"/>
    <property type="match status" value="1"/>
</dbReference>
<reference evidence="11" key="1">
    <citation type="submission" date="2014-09" db="EMBL/GenBank/DDBJ databases">
        <authorList>
            <person name="Gomez-Valero L."/>
        </authorList>
    </citation>
    <scope>NUCLEOTIDE SEQUENCE [LARGE SCALE GENOMIC DNA]</scope>
    <source>
        <strain evidence="11">ATCC35250</strain>
    </source>
</reference>
<dbReference type="PANTHER" id="PTHR43528:SF1">
    <property type="entry name" value="ALPHA-KETOGLUTARATE PERMEASE"/>
    <property type="match status" value="1"/>
</dbReference>
<keyword evidence="5" id="KW-0769">Symport</keyword>
<dbReference type="InterPro" id="IPR020846">
    <property type="entry name" value="MFS_dom"/>
</dbReference>
<feature type="transmembrane region" description="Helical" evidence="8">
    <location>
        <begin position="42"/>
        <end position="65"/>
    </location>
</feature>
<feature type="transmembrane region" description="Helical" evidence="8">
    <location>
        <begin position="308"/>
        <end position="332"/>
    </location>
</feature>
<organism evidence="10 11">
    <name type="scientific">Legionella hackeliae</name>
    <dbReference type="NCBI Taxonomy" id="449"/>
    <lineage>
        <taxon>Bacteria</taxon>
        <taxon>Pseudomonadati</taxon>
        <taxon>Pseudomonadota</taxon>
        <taxon>Gammaproteobacteria</taxon>
        <taxon>Legionellales</taxon>
        <taxon>Legionellaceae</taxon>
        <taxon>Legionella</taxon>
    </lineage>
</organism>